<reference evidence="1 2" key="1">
    <citation type="journal article" date="2016" name="Nat. Commun.">
        <title>Thousands of microbial genomes shed light on interconnected biogeochemical processes in an aquifer system.</title>
        <authorList>
            <person name="Anantharaman K."/>
            <person name="Brown C.T."/>
            <person name="Hug L.A."/>
            <person name="Sharon I."/>
            <person name="Castelle C.J."/>
            <person name="Probst A.J."/>
            <person name="Thomas B.C."/>
            <person name="Singh A."/>
            <person name="Wilkins M.J."/>
            <person name="Karaoz U."/>
            <person name="Brodie E.L."/>
            <person name="Williams K.H."/>
            <person name="Hubbard S.S."/>
            <person name="Banfield J.F."/>
        </authorList>
    </citation>
    <scope>NUCLEOTIDE SEQUENCE [LARGE SCALE GENOMIC DNA]</scope>
</reference>
<dbReference type="Pfam" id="PF13385">
    <property type="entry name" value="Laminin_G_3"/>
    <property type="match status" value="1"/>
</dbReference>
<proteinExistence type="predicted"/>
<accession>A0A1G1YQ58</accession>
<protein>
    <recommendedName>
        <fullName evidence="3">LamG-like jellyroll fold domain-containing protein</fullName>
    </recommendedName>
</protein>
<evidence type="ECO:0008006" key="3">
    <source>
        <dbReference type="Google" id="ProtNLM"/>
    </source>
</evidence>
<sequence length="329" mass="36612">MLDEIVFNRSRLYRAIGLAMPMLLQGCPQEVLPPEAFSSTDVLETKINRERGDGVLYDLVEGQTQQGDVLFEAEVRGIKEEVVPVVDTLRAQDITQDINPEITQDIIPEVTADIQADSEAFDSVVNPIKPYVKDEHCVALFHFESGNEFDDSCNGLKLNNYNTSEAGSLKEFGKARMFDGKAYLELPDAALLKVKSGLTLEAMVKPQIMGKSYEGKYGTVVTKEDFYEGYFLKIEEGKVTGGAMLSDGKIHTVSSVYVLPVDTFTHLAFTYDGAKMKLYVERKLVAEELAQGTIVYKTNKSFFIGLNAYENGFKGTIDEVRVSDVAREF</sequence>
<dbReference type="Gene3D" id="2.60.120.200">
    <property type="match status" value="1"/>
</dbReference>
<name>A0A1G1YQ58_9BACT</name>
<dbReference type="InterPro" id="IPR013320">
    <property type="entry name" value="ConA-like_dom_sf"/>
</dbReference>
<dbReference type="AlphaFoldDB" id="A0A1G1YQ58"/>
<evidence type="ECO:0000313" key="2">
    <source>
        <dbReference type="Proteomes" id="UP000178122"/>
    </source>
</evidence>
<evidence type="ECO:0000313" key="1">
    <source>
        <dbReference type="EMBL" id="OGY54429.1"/>
    </source>
</evidence>
<gene>
    <name evidence="1" type="ORF">A2912_04155</name>
</gene>
<organism evidence="1 2">
    <name type="scientific">Candidatus Buchananbacteria bacterium RIFCSPLOWO2_01_FULL_40_23b</name>
    <dbReference type="NCBI Taxonomy" id="1797544"/>
    <lineage>
        <taxon>Bacteria</taxon>
        <taxon>Candidatus Buchananiibacteriota</taxon>
    </lineage>
</organism>
<dbReference type="Proteomes" id="UP000178122">
    <property type="component" value="Unassembled WGS sequence"/>
</dbReference>
<dbReference type="SUPFAM" id="SSF49899">
    <property type="entry name" value="Concanavalin A-like lectins/glucanases"/>
    <property type="match status" value="1"/>
</dbReference>
<comment type="caution">
    <text evidence="1">The sequence shown here is derived from an EMBL/GenBank/DDBJ whole genome shotgun (WGS) entry which is preliminary data.</text>
</comment>
<dbReference type="EMBL" id="MHIN01000031">
    <property type="protein sequence ID" value="OGY54429.1"/>
    <property type="molecule type" value="Genomic_DNA"/>
</dbReference>